<protein>
    <submittedName>
        <fullName evidence="1">Uncharacterized protein</fullName>
    </submittedName>
</protein>
<gene>
    <name evidence="1" type="ORF">RBWH47_05252</name>
</gene>
<dbReference type="AlphaFoldDB" id="F2B194"/>
<name>F2B194_RHOBT</name>
<comment type="caution">
    <text evidence="1">The sequence shown here is derived from an EMBL/GenBank/DDBJ whole genome shotgun (WGS) entry which is preliminary data.</text>
</comment>
<sequence>MGPLLDETPSLKRILQVPPEIQSDVVDRESGGGLDERVIVEVCQPQCVSTGF</sequence>
<accession>F2B194</accession>
<organism evidence="1 2">
    <name type="scientific">Rhodopirellula baltica WH47</name>
    <dbReference type="NCBI Taxonomy" id="991778"/>
    <lineage>
        <taxon>Bacteria</taxon>
        <taxon>Pseudomonadati</taxon>
        <taxon>Planctomycetota</taxon>
        <taxon>Planctomycetia</taxon>
        <taxon>Pirellulales</taxon>
        <taxon>Pirellulaceae</taxon>
        <taxon>Rhodopirellula</taxon>
    </lineage>
</organism>
<dbReference type="PATRIC" id="fig|991778.3.peg.6094"/>
<dbReference type="Proteomes" id="UP000006222">
    <property type="component" value="Unassembled WGS sequence"/>
</dbReference>
<proteinExistence type="predicted"/>
<evidence type="ECO:0000313" key="1">
    <source>
        <dbReference type="EMBL" id="EGF24310.1"/>
    </source>
</evidence>
<evidence type="ECO:0000313" key="2">
    <source>
        <dbReference type="Proteomes" id="UP000006222"/>
    </source>
</evidence>
<reference evidence="1 2" key="1">
    <citation type="journal article" date="2013" name="Mar. Genomics">
        <title>Expression of sulfatases in Rhodopirellula baltica and the diversity of sulfatases in the genus Rhodopirellula.</title>
        <authorList>
            <person name="Wegner C.E."/>
            <person name="Richter-Heitmann T."/>
            <person name="Klindworth A."/>
            <person name="Klockow C."/>
            <person name="Richter M."/>
            <person name="Achstetter T."/>
            <person name="Glockner F.O."/>
            <person name="Harder J."/>
        </authorList>
    </citation>
    <scope>NUCLEOTIDE SEQUENCE [LARGE SCALE GENOMIC DNA]</scope>
    <source>
        <strain evidence="1 2">WH47</strain>
    </source>
</reference>
<dbReference type="EMBL" id="AFAR01000295">
    <property type="protein sequence ID" value="EGF24310.1"/>
    <property type="molecule type" value="Genomic_DNA"/>
</dbReference>